<evidence type="ECO:0000313" key="5">
    <source>
        <dbReference type="Proteomes" id="UP001162162"/>
    </source>
</evidence>
<feature type="compositionally biased region" description="Basic and acidic residues" evidence="3">
    <location>
        <begin position="143"/>
        <end position="181"/>
    </location>
</feature>
<evidence type="ECO:0000256" key="2">
    <source>
        <dbReference type="ARBA" id="ARBA00014454"/>
    </source>
</evidence>
<accession>A0AAV8Z1N7</accession>
<dbReference type="AlphaFoldDB" id="A0AAV8Z1N7"/>
<dbReference type="InterPro" id="IPR018609">
    <property type="entry name" value="Bud13"/>
</dbReference>
<protein>
    <recommendedName>
        <fullName evidence="2">BUD13 homolog</fullName>
    </recommendedName>
</protein>
<comment type="similarity">
    <text evidence="1">Belongs to the CWC26 family.</text>
</comment>
<evidence type="ECO:0000256" key="3">
    <source>
        <dbReference type="SAM" id="MobiDB-lite"/>
    </source>
</evidence>
<dbReference type="InterPro" id="IPR051112">
    <property type="entry name" value="CWC26_splicing_factor"/>
</dbReference>
<evidence type="ECO:0000313" key="4">
    <source>
        <dbReference type="EMBL" id="KAJ8956981.1"/>
    </source>
</evidence>
<feature type="compositionally biased region" description="Basic residues" evidence="3">
    <location>
        <begin position="305"/>
        <end position="321"/>
    </location>
</feature>
<gene>
    <name evidence="4" type="ORF">NQ318_012145</name>
</gene>
<dbReference type="PANTHER" id="PTHR31809">
    <property type="entry name" value="BUD13 HOMOLOG"/>
    <property type="match status" value="1"/>
</dbReference>
<reference evidence="4" key="1">
    <citation type="journal article" date="2023" name="Insect Mol. Biol.">
        <title>Genome sequencing provides insights into the evolution of gene families encoding plant cell wall-degrading enzymes in longhorned beetles.</title>
        <authorList>
            <person name="Shin N.R."/>
            <person name="Okamura Y."/>
            <person name="Kirsch R."/>
            <person name="Pauchet Y."/>
        </authorList>
    </citation>
    <scope>NUCLEOTIDE SEQUENCE</scope>
    <source>
        <strain evidence="4">AMC_N1</strain>
    </source>
</reference>
<feature type="compositionally biased region" description="Basic and acidic residues" evidence="3">
    <location>
        <begin position="260"/>
        <end position="280"/>
    </location>
</feature>
<keyword evidence="5" id="KW-1185">Reference proteome</keyword>
<feature type="region of interest" description="Disordered" evidence="3">
    <location>
        <begin position="260"/>
        <end position="335"/>
    </location>
</feature>
<dbReference type="Proteomes" id="UP001162162">
    <property type="component" value="Unassembled WGS sequence"/>
</dbReference>
<dbReference type="Pfam" id="PF09736">
    <property type="entry name" value="Bud13"/>
    <property type="match status" value="1"/>
</dbReference>
<feature type="region of interest" description="Disordered" evidence="3">
    <location>
        <begin position="109"/>
        <end position="207"/>
    </location>
</feature>
<evidence type="ECO:0000256" key="1">
    <source>
        <dbReference type="ARBA" id="ARBA00011069"/>
    </source>
</evidence>
<proteinExistence type="inferred from homology"/>
<dbReference type="GO" id="GO:0003723">
    <property type="term" value="F:RNA binding"/>
    <property type="evidence" value="ECO:0007669"/>
    <property type="project" value="TreeGrafter"/>
</dbReference>
<name>A0AAV8Z1N7_9CUCU</name>
<dbReference type="PANTHER" id="PTHR31809:SF0">
    <property type="entry name" value="BUD13 HOMOLOG"/>
    <property type="match status" value="1"/>
</dbReference>
<dbReference type="EMBL" id="JAPWTK010000026">
    <property type="protein sequence ID" value="KAJ8956981.1"/>
    <property type="molecule type" value="Genomic_DNA"/>
</dbReference>
<feature type="compositionally biased region" description="Polar residues" evidence="3">
    <location>
        <begin position="112"/>
        <end position="137"/>
    </location>
</feature>
<dbReference type="GO" id="GO:0005684">
    <property type="term" value="C:U2-type spliceosomal complex"/>
    <property type="evidence" value="ECO:0007669"/>
    <property type="project" value="TreeGrafter"/>
</dbReference>
<dbReference type="GO" id="GO:0000398">
    <property type="term" value="P:mRNA splicing, via spliceosome"/>
    <property type="evidence" value="ECO:0007669"/>
    <property type="project" value="TreeGrafter"/>
</dbReference>
<sequence>MTTINQKEYLKKYLGIGKAPGQKKKKKKALGDRLKIIDDDMDVSMSQEIQQDIAADNEDAPQIVAVIDERPPSLRVDEQTQSNLWKPIGVNDSTNEEITLKLGSGFKLNKQGLHSTNSPHNSPQNVKSRSVSDSSHLQVVKTEIIRDDDISPPRVRRDDDYSPPRRNIKVKEEVPHERKNSADSSPPRRKNKVVQQQVRKMKITPHQEEKMEKMVTRLLEKETGIEIILPYIENKDRTICQQQIDLIRIAHLTEKSIEINHRQEKNENKEVSTSRKDNTVRTRLLTPRRRNREYTPPGRKDSRTSPKKHTDRSPTHKRSSKSRWGSPDIPPQKMDKLDKMRTTLDGKTAGLQNAQDLVKETALLKQKEDQIFQNMSAEVSGRNAATVVRAKKVPNPEEEALQLEKEKKTKEKYDRWGKGLKQVEDREEQVADQLHEMSKPLARYADDEDLEKYLKEQERDGDPMLDYIRKKKKKHAVAAGVPDSGSVPDIDGMEWTDQVVMKRDGLRCKTLRRLRKKKYLNGALKILDRALPLSYGDDVMDTRRDPTNQF</sequence>
<organism evidence="4 5">
    <name type="scientific">Aromia moschata</name>
    <dbReference type="NCBI Taxonomy" id="1265417"/>
    <lineage>
        <taxon>Eukaryota</taxon>
        <taxon>Metazoa</taxon>
        <taxon>Ecdysozoa</taxon>
        <taxon>Arthropoda</taxon>
        <taxon>Hexapoda</taxon>
        <taxon>Insecta</taxon>
        <taxon>Pterygota</taxon>
        <taxon>Neoptera</taxon>
        <taxon>Endopterygota</taxon>
        <taxon>Coleoptera</taxon>
        <taxon>Polyphaga</taxon>
        <taxon>Cucujiformia</taxon>
        <taxon>Chrysomeloidea</taxon>
        <taxon>Cerambycidae</taxon>
        <taxon>Cerambycinae</taxon>
        <taxon>Callichromatini</taxon>
        <taxon>Aromia</taxon>
    </lineage>
</organism>
<comment type="caution">
    <text evidence="4">The sequence shown here is derived from an EMBL/GenBank/DDBJ whole genome shotgun (WGS) entry which is preliminary data.</text>
</comment>
<dbReference type="GO" id="GO:0070274">
    <property type="term" value="C:RES complex"/>
    <property type="evidence" value="ECO:0007669"/>
    <property type="project" value="TreeGrafter"/>
</dbReference>